<evidence type="ECO:0000256" key="4">
    <source>
        <dbReference type="ARBA" id="ARBA00022692"/>
    </source>
</evidence>
<dbReference type="GO" id="GO:0005737">
    <property type="term" value="C:cytoplasm"/>
    <property type="evidence" value="ECO:0007669"/>
    <property type="project" value="TreeGrafter"/>
</dbReference>
<dbReference type="OMA" id="GNTEEDM"/>
<dbReference type="AlphaFoldDB" id="A0A226F5I1"/>
<comment type="subcellular location">
    <subcellularLocation>
        <location evidence="1">Cell membrane</location>
    </subcellularLocation>
</comment>
<dbReference type="EMBL" id="LNIX01000001">
    <property type="protein sequence ID" value="OXA64156.1"/>
    <property type="molecule type" value="Genomic_DNA"/>
</dbReference>
<evidence type="ECO:0000256" key="7">
    <source>
        <dbReference type="ARBA" id="ARBA00023180"/>
    </source>
</evidence>
<dbReference type="GO" id="GO:0005044">
    <property type="term" value="F:scavenger receptor activity"/>
    <property type="evidence" value="ECO:0007669"/>
    <property type="project" value="TreeGrafter"/>
</dbReference>
<accession>A0A226F5I1</accession>
<evidence type="ECO:0000256" key="1">
    <source>
        <dbReference type="ARBA" id="ARBA00004236"/>
    </source>
</evidence>
<evidence type="ECO:0000256" key="3">
    <source>
        <dbReference type="ARBA" id="ARBA00022475"/>
    </source>
</evidence>
<sequence>MDRFPHKLIGGGAAFLALVTAMGWGGFSMIIRGQLKQQAKLYNNTDAWRSWQDSPSPYYLRVYFFHLQNPEDVAKGQKPKLMEKGPYVYMETRWKEDITYDKGNDTLLYKQMRKYAFLPEMSDPNKEEDMITTINIPLVGVTRIAQDCSDKDKMLKAVGSKTKSEKLTVSHSVRELLLDGYDAKAYEELGNEHNGAMSESGGDFTVPEFLMDGKYALFENRNLTDSGEWEVWSGRHNASAYGRIKTWNSLDMLPWWSKGEPCYFINGTDGTLFTPPMKKSTVLQVYESEYCRSRKYEYEMPTEVKEVKTVRFRPRKQHMQSPQNNPDNACYCPYEDLAKCGKDGIEILSPCMDGKPIYLISVTTLFLDVYL</sequence>
<dbReference type="Proteomes" id="UP000198287">
    <property type="component" value="Unassembled WGS sequence"/>
</dbReference>
<evidence type="ECO:0000313" key="9">
    <source>
        <dbReference type="Proteomes" id="UP000198287"/>
    </source>
</evidence>
<evidence type="ECO:0000256" key="5">
    <source>
        <dbReference type="ARBA" id="ARBA00022989"/>
    </source>
</evidence>
<evidence type="ECO:0000313" key="8">
    <source>
        <dbReference type="EMBL" id="OXA64156.1"/>
    </source>
</evidence>
<dbReference type="PANTHER" id="PTHR11923:SF51">
    <property type="entry name" value="LYSOSOME MEMBRANE PROTEIN 2"/>
    <property type="match status" value="1"/>
</dbReference>
<keyword evidence="9" id="KW-1185">Reference proteome</keyword>
<protein>
    <submittedName>
        <fullName evidence="8">Scavenger receptor class B member 1</fullName>
    </submittedName>
</protein>
<dbReference type="InterPro" id="IPR002159">
    <property type="entry name" value="CD36_fam"/>
</dbReference>
<name>A0A226F5I1_FOLCA</name>
<dbReference type="PRINTS" id="PR01609">
    <property type="entry name" value="CD36FAMILY"/>
</dbReference>
<dbReference type="GO" id="GO:0005886">
    <property type="term" value="C:plasma membrane"/>
    <property type="evidence" value="ECO:0007669"/>
    <property type="project" value="UniProtKB-SubCell"/>
</dbReference>
<comment type="similarity">
    <text evidence="2">Belongs to the CD36 family.</text>
</comment>
<gene>
    <name evidence="8" type="ORF">Fcan01_02104</name>
</gene>
<reference evidence="8 9" key="1">
    <citation type="submission" date="2015-12" db="EMBL/GenBank/DDBJ databases">
        <title>The genome of Folsomia candida.</title>
        <authorList>
            <person name="Faddeeva A."/>
            <person name="Derks M.F."/>
            <person name="Anvar Y."/>
            <person name="Smit S."/>
            <person name="Van Straalen N."/>
            <person name="Roelofs D."/>
        </authorList>
    </citation>
    <scope>NUCLEOTIDE SEQUENCE [LARGE SCALE GENOMIC DNA]</scope>
    <source>
        <strain evidence="8 9">VU population</strain>
        <tissue evidence="8">Whole body</tissue>
    </source>
</reference>
<keyword evidence="5" id="KW-1133">Transmembrane helix</keyword>
<dbReference type="OrthoDB" id="514335at2759"/>
<keyword evidence="7" id="KW-0325">Glycoprotein</keyword>
<keyword evidence="6" id="KW-0472">Membrane</keyword>
<proteinExistence type="inferred from homology"/>
<evidence type="ECO:0000256" key="6">
    <source>
        <dbReference type="ARBA" id="ARBA00023136"/>
    </source>
</evidence>
<dbReference type="PANTHER" id="PTHR11923">
    <property type="entry name" value="SCAVENGER RECEPTOR CLASS B TYPE-1 SR-B1"/>
    <property type="match status" value="1"/>
</dbReference>
<evidence type="ECO:0000256" key="2">
    <source>
        <dbReference type="ARBA" id="ARBA00010532"/>
    </source>
</evidence>
<keyword evidence="3" id="KW-1003">Cell membrane</keyword>
<dbReference type="Pfam" id="PF01130">
    <property type="entry name" value="CD36"/>
    <property type="match status" value="1"/>
</dbReference>
<keyword evidence="4" id="KW-0812">Transmembrane</keyword>
<organism evidence="8 9">
    <name type="scientific">Folsomia candida</name>
    <name type="common">Springtail</name>
    <dbReference type="NCBI Taxonomy" id="158441"/>
    <lineage>
        <taxon>Eukaryota</taxon>
        <taxon>Metazoa</taxon>
        <taxon>Ecdysozoa</taxon>
        <taxon>Arthropoda</taxon>
        <taxon>Hexapoda</taxon>
        <taxon>Collembola</taxon>
        <taxon>Entomobryomorpha</taxon>
        <taxon>Isotomoidea</taxon>
        <taxon>Isotomidae</taxon>
        <taxon>Proisotominae</taxon>
        <taxon>Folsomia</taxon>
    </lineage>
</organism>
<keyword evidence="8" id="KW-0675">Receptor</keyword>
<comment type="caution">
    <text evidence="8">The sequence shown here is derived from an EMBL/GenBank/DDBJ whole genome shotgun (WGS) entry which is preliminary data.</text>
</comment>